<gene>
    <name evidence="2" type="ORF">LAESUDRAFT_813206</name>
</gene>
<dbReference type="STRING" id="1314785.A0A165DZY4"/>
<feature type="compositionally biased region" description="Polar residues" evidence="1">
    <location>
        <begin position="149"/>
        <end position="158"/>
    </location>
</feature>
<feature type="region of interest" description="Disordered" evidence="1">
    <location>
        <begin position="65"/>
        <end position="160"/>
    </location>
</feature>
<evidence type="ECO:0008006" key="4">
    <source>
        <dbReference type="Google" id="ProtNLM"/>
    </source>
</evidence>
<dbReference type="GeneID" id="63831493"/>
<feature type="compositionally biased region" description="Low complexity" evidence="1">
    <location>
        <begin position="128"/>
        <end position="148"/>
    </location>
</feature>
<reference evidence="2 3" key="1">
    <citation type="journal article" date="2016" name="Mol. Biol. Evol.">
        <title>Comparative Genomics of Early-Diverging Mushroom-Forming Fungi Provides Insights into the Origins of Lignocellulose Decay Capabilities.</title>
        <authorList>
            <person name="Nagy L.G."/>
            <person name="Riley R."/>
            <person name="Tritt A."/>
            <person name="Adam C."/>
            <person name="Daum C."/>
            <person name="Floudas D."/>
            <person name="Sun H."/>
            <person name="Yadav J.S."/>
            <person name="Pangilinan J."/>
            <person name="Larsson K.H."/>
            <person name="Matsuura K."/>
            <person name="Barry K."/>
            <person name="Labutti K."/>
            <person name="Kuo R."/>
            <person name="Ohm R.A."/>
            <person name="Bhattacharya S.S."/>
            <person name="Shirouzu T."/>
            <person name="Yoshinaga Y."/>
            <person name="Martin F.M."/>
            <person name="Grigoriev I.V."/>
            <person name="Hibbett D.S."/>
        </authorList>
    </citation>
    <scope>NUCLEOTIDE SEQUENCE [LARGE SCALE GENOMIC DNA]</scope>
    <source>
        <strain evidence="2 3">93-53</strain>
    </source>
</reference>
<evidence type="ECO:0000313" key="2">
    <source>
        <dbReference type="EMBL" id="KZT05979.1"/>
    </source>
</evidence>
<feature type="compositionally biased region" description="Low complexity" evidence="1">
    <location>
        <begin position="104"/>
        <end position="116"/>
    </location>
</feature>
<dbReference type="OrthoDB" id="2367685at2759"/>
<dbReference type="InParanoid" id="A0A165DZY4"/>
<dbReference type="RefSeq" id="XP_040763719.1">
    <property type="nucleotide sequence ID" value="XM_040914466.1"/>
</dbReference>
<accession>A0A165DZY4</accession>
<evidence type="ECO:0000313" key="3">
    <source>
        <dbReference type="Proteomes" id="UP000076871"/>
    </source>
</evidence>
<proteinExistence type="predicted"/>
<protein>
    <recommendedName>
        <fullName evidence="4">WW domain-containing protein</fullName>
    </recommendedName>
</protein>
<dbReference type="EMBL" id="KV427627">
    <property type="protein sequence ID" value="KZT05979.1"/>
    <property type="molecule type" value="Genomic_DNA"/>
</dbReference>
<dbReference type="AlphaFoldDB" id="A0A165DZY4"/>
<evidence type="ECO:0000256" key="1">
    <source>
        <dbReference type="SAM" id="MobiDB-lite"/>
    </source>
</evidence>
<organism evidence="2 3">
    <name type="scientific">Laetiporus sulphureus 93-53</name>
    <dbReference type="NCBI Taxonomy" id="1314785"/>
    <lineage>
        <taxon>Eukaryota</taxon>
        <taxon>Fungi</taxon>
        <taxon>Dikarya</taxon>
        <taxon>Basidiomycota</taxon>
        <taxon>Agaricomycotina</taxon>
        <taxon>Agaricomycetes</taxon>
        <taxon>Polyporales</taxon>
        <taxon>Laetiporus</taxon>
    </lineage>
</organism>
<name>A0A165DZY4_9APHY</name>
<dbReference type="Proteomes" id="UP000076871">
    <property type="component" value="Unassembled WGS sequence"/>
</dbReference>
<keyword evidence="3" id="KW-1185">Reference proteome</keyword>
<sequence length="248" mass="25436">MSYYPNQLPPLPEGWVQDYDQRANHPFWVDTRANPPRSIWVHPYEDEQFLREHPDIRDRLAAASASANPNLAPPPYTPRRHSFSGQGGSKNEYLNVDDSRYATSQPGSPSQGGSSSKSFLSNLMGKPQQQQQQYGYNQNGNAGYGQYQPPQGNPTSSGRKYLPLLGGMAGGLLLGDLLGGGGHHHGGLFGGGSGQTGGGGMFGGPFGGGFGGGGGGPFGGGFGGGGGGPFGGGFGGGPFGCGGGPGRF</sequence>